<feature type="region of interest" description="Disordered" evidence="2">
    <location>
        <begin position="15"/>
        <end position="46"/>
    </location>
</feature>
<proteinExistence type="predicted"/>
<dbReference type="AlphaFoldDB" id="A0A1R2AVG1"/>
<dbReference type="EMBL" id="MPUH01001319">
    <property type="protein sequence ID" value="OMJ68513.1"/>
    <property type="molecule type" value="Genomic_DNA"/>
</dbReference>
<keyword evidence="1" id="KW-0175">Coiled coil</keyword>
<dbReference type="Proteomes" id="UP000187209">
    <property type="component" value="Unassembled WGS sequence"/>
</dbReference>
<evidence type="ECO:0000313" key="4">
    <source>
        <dbReference type="Proteomes" id="UP000187209"/>
    </source>
</evidence>
<evidence type="ECO:0000256" key="2">
    <source>
        <dbReference type="SAM" id="MobiDB-lite"/>
    </source>
</evidence>
<evidence type="ECO:0000313" key="3">
    <source>
        <dbReference type="EMBL" id="OMJ68513.1"/>
    </source>
</evidence>
<comment type="caution">
    <text evidence="3">The sequence shown here is derived from an EMBL/GenBank/DDBJ whole genome shotgun (WGS) entry which is preliminary data.</text>
</comment>
<organism evidence="3 4">
    <name type="scientific">Stentor coeruleus</name>
    <dbReference type="NCBI Taxonomy" id="5963"/>
    <lineage>
        <taxon>Eukaryota</taxon>
        <taxon>Sar</taxon>
        <taxon>Alveolata</taxon>
        <taxon>Ciliophora</taxon>
        <taxon>Postciliodesmatophora</taxon>
        <taxon>Heterotrichea</taxon>
        <taxon>Heterotrichida</taxon>
        <taxon>Stentoridae</taxon>
        <taxon>Stentor</taxon>
    </lineage>
</organism>
<protein>
    <submittedName>
        <fullName evidence="3">Uncharacterized protein</fullName>
    </submittedName>
</protein>
<name>A0A1R2AVG1_9CILI</name>
<gene>
    <name evidence="3" type="ORF">SteCoe_34006</name>
</gene>
<accession>A0A1R2AVG1</accession>
<reference evidence="3 4" key="1">
    <citation type="submission" date="2016-11" db="EMBL/GenBank/DDBJ databases">
        <title>The macronuclear genome of Stentor coeruleus: a giant cell with tiny introns.</title>
        <authorList>
            <person name="Slabodnick M."/>
            <person name="Ruby J.G."/>
            <person name="Reiff S.B."/>
            <person name="Swart E.C."/>
            <person name="Gosai S."/>
            <person name="Prabakaran S."/>
            <person name="Witkowska E."/>
            <person name="Larue G.E."/>
            <person name="Fisher S."/>
            <person name="Freeman R.M."/>
            <person name="Gunawardena J."/>
            <person name="Chu W."/>
            <person name="Stover N.A."/>
            <person name="Gregory B.D."/>
            <person name="Nowacki M."/>
            <person name="Derisi J."/>
            <person name="Roy S.W."/>
            <person name="Marshall W.F."/>
            <person name="Sood P."/>
        </authorList>
    </citation>
    <scope>NUCLEOTIDE SEQUENCE [LARGE SCALE GENOMIC DNA]</scope>
    <source>
        <strain evidence="3">WM001</strain>
    </source>
</reference>
<feature type="coiled-coil region" evidence="1">
    <location>
        <begin position="130"/>
        <end position="164"/>
    </location>
</feature>
<sequence length="185" mass="21454">MNSIKLKKKLRPLPQVLSDPSLSKTSLKKKTLSASRSDNLETKDNKKSLNLQDPKLMCNINLQIPFVYSPSISISNSQKETKKAACIQGFTSNMFIKPSPRNIKKKTRESEKPKVFNFDNFDSNTEKNNTENKSQEIRYLEVELKKALEENKKLRNLLQEQAAKDDDIEEMMESFKSRIYKVLYE</sequence>
<evidence type="ECO:0000256" key="1">
    <source>
        <dbReference type="SAM" id="Coils"/>
    </source>
</evidence>
<keyword evidence="4" id="KW-1185">Reference proteome</keyword>